<reference evidence="2 3" key="1">
    <citation type="submission" date="2019-11" db="EMBL/GenBank/DDBJ databases">
        <title>Pseudodesulfovibrio alkaliphilus, sp. nov., an alkaliphilic sulfate-reducing bacteria from mud volcano of Taman peninsula, Russia.</title>
        <authorList>
            <person name="Frolova A."/>
            <person name="Merkel A.Y."/>
            <person name="Slobodkin A.I."/>
        </authorList>
    </citation>
    <scope>NUCLEOTIDE SEQUENCE [LARGE SCALE GENOMIC DNA]</scope>
    <source>
        <strain evidence="2 3">F-1</strain>
    </source>
</reference>
<evidence type="ECO:0000313" key="3">
    <source>
        <dbReference type="Proteomes" id="UP000461162"/>
    </source>
</evidence>
<dbReference type="AlphaFoldDB" id="A0A7K1KLV8"/>
<dbReference type="RefSeq" id="WP_155932814.1">
    <property type="nucleotide sequence ID" value="NZ_WODC01000002.1"/>
</dbReference>
<evidence type="ECO:0000259" key="1">
    <source>
        <dbReference type="Pfam" id="PF14238"/>
    </source>
</evidence>
<dbReference type="EMBL" id="WODC01000002">
    <property type="protein sequence ID" value="MUM77068.1"/>
    <property type="molecule type" value="Genomic_DNA"/>
</dbReference>
<protein>
    <submittedName>
        <fullName evidence="2">DUF4340 domain-containing protein</fullName>
    </submittedName>
</protein>
<accession>A0A7K1KLV8</accession>
<comment type="caution">
    <text evidence="2">The sequence shown here is derived from an EMBL/GenBank/DDBJ whole genome shotgun (WGS) entry which is preliminary data.</text>
</comment>
<name>A0A7K1KLV8_9BACT</name>
<evidence type="ECO:0000313" key="2">
    <source>
        <dbReference type="EMBL" id="MUM77068.1"/>
    </source>
</evidence>
<keyword evidence="3" id="KW-1185">Reference proteome</keyword>
<organism evidence="2 3">
    <name type="scientific">Pseudodesulfovibrio alkaliphilus</name>
    <dbReference type="NCBI Taxonomy" id="2661613"/>
    <lineage>
        <taxon>Bacteria</taxon>
        <taxon>Pseudomonadati</taxon>
        <taxon>Thermodesulfobacteriota</taxon>
        <taxon>Desulfovibrionia</taxon>
        <taxon>Desulfovibrionales</taxon>
        <taxon>Desulfovibrionaceae</taxon>
    </lineage>
</organism>
<dbReference type="InterPro" id="IPR025641">
    <property type="entry name" value="DUF4340"/>
</dbReference>
<dbReference type="Pfam" id="PF14238">
    <property type="entry name" value="DUF4340"/>
    <property type="match status" value="1"/>
</dbReference>
<feature type="domain" description="DUF4340" evidence="1">
    <location>
        <begin position="81"/>
        <end position="244"/>
    </location>
</feature>
<dbReference type="Proteomes" id="UP000461162">
    <property type="component" value="Unassembled WGS sequence"/>
</dbReference>
<proteinExistence type="predicted"/>
<sequence length="446" mass="49528">MKRLFLGLILALLAATALGVYHWRMAEPRQEVDRTRWLSRPFDAVRSLHIQSAKGTYMLTVADTGWEAHVPGASWNFVARVMPEKVADYLARLGGLAPHRSVGGFDQGGLEQYGLDEPEFKILVSLGEKDGNPLTVRLTTGESGAVYGWNSDSPGLVYEFDASVVEQLGLPATAFFDTRVFNFDQETVSRVQLTQPFGSNWLVEKRKEGYFFSLPGYLKDKPASDSALKLYLHSLSLLRVGTLVLEPLDVDKRLPALTIRIWNAKSETPSSVDFYTVNDRPEVFMGRSSWLTIPFTLDAQSVGQLVRSAFDVQGRTVVKLDIGIVARLVVNHGGTEYVVERGESGWHRPGDQTELSGIDMSLWRFTDLQFEALPLNLLPESATEVMHCRLFDGKGDKLTALTFYADPRLPQGQCWLKNGGGMYYPVSSRLLKDLQGLFPVGTATSG</sequence>
<gene>
    <name evidence="2" type="ORF">GKC30_05430</name>
</gene>